<sequence length="706" mass="77526">MAASSTDGGWSFDLRSYDNFCSSSSPSPASSPPSLSTDAQLLKDIDLTSRNDEAQYKPNPWSIAKINAASRPKADMEIGIMTGSLMMEKKLKKPKGLIVDFLRKQAEGAKDTKADGLKPGLPLPNIPSSLKQHRIRPHFTHLSPVVTRPSVSSSKLSTDLQVDINPVAEKLAPCPILDDPAALDTLSSGIWPNENSNAPRTCEPAQPTYFTRHTTHIPTNTADNQLTLDPVSVTHAALPVATSDPLSRIFSSSDFGAHNTRRLMDEALPLVDIKPVSASNSIALEPRTKLAYSDIITNNSEFVSSSSPERKFQSKRSYPAPVVSFSSPPSPPSERWPFASNPSSVYRTQMPTPPTLHPQVAGPRSRLDFVQANEVGAQEGKLYRELDYKTSSMTPNTLSDLDPRLQSYTHPVYQESLETNRPSMYPDLSERRVPFVNHSGSVFEDGAENIRYEHEAPRASTPTVIHHIVQPPPSPPTSSPHGPIQNNRPSVTKRRRSSAAPSRSPPSRVRYRTPTDAYRHPVFEKSPDEEWSTLFPKRRQKLPATGKEMVRKSGKFRIPLLLASGSGEVGSRRLNSDAKPSESSGEGTSKRNVHLYRPPPRTAVASTTPHSGNRTTRGKAAYHTTRMASLPSPPTSDVPLHPTDIDIDNDRSDGTSVGFDMETVGARYATVRRLGKEVRCVSLPVNSILLSIITLVNLHSFIWLLH</sequence>
<name>W4JTQ7_HETIT</name>
<protein>
    <submittedName>
        <fullName evidence="2">Uncharacterized protein</fullName>
    </submittedName>
</protein>
<accession>W4JTQ7</accession>
<dbReference type="eggNOG" id="ENOG502T17X">
    <property type="taxonomic scope" value="Eukaryota"/>
</dbReference>
<feature type="compositionally biased region" description="Low complexity" evidence="1">
    <location>
        <begin position="317"/>
        <end position="327"/>
    </location>
</feature>
<dbReference type="KEGG" id="hir:HETIRDRAFT_106812"/>
<feature type="compositionally biased region" description="Low complexity" evidence="1">
    <location>
        <begin position="22"/>
        <end position="36"/>
    </location>
</feature>
<dbReference type="GeneID" id="20666192"/>
<feature type="compositionally biased region" description="Basic and acidic residues" evidence="1">
    <location>
        <begin position="41"/>
        <end position="55"/>
    </location>
</feature>
<dbReference type="OrthoDB" id="3271131at2759"/>
<dbReference type="InParanoid" id="W4JTQ7"/>
<organism evidence="2 3">
    <name type="scientific">Heterobasidion irregulare (strain TC 32-1)</name>
    <dbReference type="NCBI Taxonomy" id="747525"/>
    <lineage>
        <taxon>Eukaryota</taxon>
        <taxon>Fungi</taxon>
        <taxon>Dikarya</taxon>
        <taxon>Basidiomycota</taxon>
        <taxon>Agaricomycotina</taxon>
        <taxon>Agaricomycetes</taxon>
        <taxon>Russulales</taxon>
        <taxon>Bondarzewiaceae</taxon>
        <taxon>Heterobasidion</taxon>
        <taxon>Heterobasidion annosum species complex</taxon>
    </lineage>
</organism>
<feature type="region of interest" description="Disordered" evidence="1">
    <location>
        <begin position="466"/>
        <end position="537"/>
    </location>
</feature>
<feature type="compositionally biased region" description="Basic and acidic residues" evidence="1">
    <location>
        <begin position="570"/>
        <end position="580"/>
    </location>
</feature>
<dbReference type="Proteomes" id="UP000030671">
    <property type="component" value="Unassembled WGS sequence"/>
</dbReference>
<dbReference type="STRING" id="747525.W4JTQ7"/>
<evidence type="ECO:0000313" key="2">
    <source>
        <dbReference type="EMBL" id="ETW76266.1"/>
    </source>
</evidence>
<dbReference type="HOGENOM" id="CLU_012413_0_0_1"/>
<dbReference type="RefSeq" id="XP_009552467.1">
    <property type="nucleotide sequence ID" value="XM_009554172.1"/>
</dbReference>
<dbReference type="EMBL" id="KI925465">
    <property type="protein sequence ID" value="ETW76266.1"/>
    <property type="molecule type" value="Genomic_DNA"/>
</dbReference>
<feature type="region of interest" description="Disordered" evidence="1">
    <location>
        <begin position="303"/>
        <end position="343"/>
    </location>
</feature>
<reference evidence="2 3" key="1">
    <citation type="journal article" date="2012" name="New Phytol.">
        <title>Insight into trade-off between wood decay and parasitism from the genome of a fungal forest pathogen.</title>
        <authorList>
            <person name="Olson A."/>
            <person name="Aerts A."/>
            <person name="Asiegbu F."/>
            <person name="Belbahri L."/>
            <person name="Bouzid O."/>
            <person name="Broberg A."/>
            <person name="Canback B."/>
            <person name="Coutinho P.M."/>
            <person name="Cullen D."/>
            <person name="Dalman K."/>
            <person name="Deflorio G."/>
            <person name="van Diepen L.T."/>
            <person name="Dunand C."/>
            <person name="Duplessis S."/>
            <person name="Durling M."/>
            <person name="Gonthier P."/>
            <person name="Grimwood J."/>
            <person name="Fossdal C.G."/>
            <person name="Hansson D."/>
            <person name="Henrissat B."/>
            <person name="Hietala A."/>
            <person name="Himmelstrand K."/>
            <person name="Hoffmeister D."/>
            <person name="Hogberg N."/>
            <person name="James T.Y."/>
            <person name="Karlsson M."/>
            <person name="Kohler A."/>
            <person name="Kues U."/>
            <person name="Lee Y.H."/>
            <person name="Lin Y.C."/>
            <person name="Lind M."/>
            <person name="Lindquist E."/>
            <person name="Lombard V."/>
            <person name="Lucas S."/>
            <person name="Lunden K."/>
            <person name="Morin E."/>
            <person name="Murat C."/>
            <person name="Park J."/>
            <person name="Raffaello T."/>
            <person name="Rouze P."/>
            <person name="Salamov A."/>
            <person name="Schmutz J."/>
            <person name="Solheim H."/>
            <person name="Stahlberg J."/>
            <person name="Velez H."/>
            <person name="de Vries R.P."/>
            <person name="Wiebenga A."/>
            <person name="Woodward S."/>
            <person name="Yakovlev I."/>
            <person name="Garbelotto M."/>
            <person name="Martin F."/>
            <person name="Grigoriev I.V."/>
            <person name="Stenlid J."/>
        </authorList>
    </citation>
    <scope>NUCLEOTIDE SEQUENCE [LARGE SCALE GENOMIC DNA]</scope>
    <source>
        <strain evidence="2 3">TC 32-1</strain>
    </source>
</reference>
<dbReference type="AlphaFoldDB" id="W4JTQ7"/>
<feature type="compositionally biased region" description="Low complexity" evidence="1">
    <location>
        <begin position="498"/>
        <end position="508"/>
    </location>
</feature>
<evidence type="ECO:0000313" key="3">
    <source>
        <dbReference type="Proteomes" id="UP000030671"/>
    </source>
</evidence>
<feature type="region of interest" description="Disordered" evidence="1">
    <location>
        <begin position="21"/>
        <end position="56"/>
    </location>
</feature>
<feature type="region of interest" description="Disordered" evidence="1">
    <location>
        <begin position="567"/>
        <end position="620"/>
    </location>
</feature>
<evidence type="ECO:0000256" key="1">
    <source>
        <dbReference type="SAM" id="MobiDB-lite"/>
    </source>
</evidence>
<feature type="compositionally biased region" description="Basic and acidic residues" evidence="1">
    <location>
        <begin position="517"/>
        <end position="528"/>
    </location>
</feature>
<gene>
    <name evidence="2" type="ORF">HETIRDRAFT_106812</name>
</gene>
<keyword evidence="3" id="KW-1185">Reference proteome</keyword>
<proteinExistence type="predicted"/>
<feature type="compositionally biased region" description="Polar residues" evidence="1">
    <location>
        <begin position="604"/>
        <end position="615"/>
    </location>
</feature>